<comment type="cofactor">
    <cofactor evidence="7">
        <name>Zn(2+)</name>
        <dbReference type="ChEBI" id="CHEBI:29105"/>
    </cofactor>
    <text evidence="7">Binds 1 zinc ion per subunit.</text>
</comment>
<evidence type="ECO:0000256" key="2">
    <source>
        <dbReference type="ARBA" id="ARBA00022491"/>
    </source>
</evidence>
<keyword evidence="5" id="KW-0238">DNA-binding</keyword>
<dbReference type="GO" id="GO:1900376">
    <property type="term" value="P:regulation of secondary metabolite biosynthetic process"/>
    <property type="evidence" value="ECO:0007669"/>
    <property type="project" value="TreeGrafter"/>
</dbReference>
<dbReference type="SUPFAM" id="SSF46785">
    <property type="entry name" value="Winged helix' DNA-binding domain"/>
    <property type="match status" value="1"/>
</dbReference>
<evidence type="ECO:0000256" key="5">
    <source>
        <dbReference type="ARBA" id="ARBA00023125"/>
    </source>
</evidence>
<evidence type="ECO:0000256" key="4">
    <source>
        <dbReference type="ARBA" id="ARBA00023015"/>
    </source>
</evidence>
<evidence type="ECO:0000256" key="7">
    <source>
        <dbReference type="PIRSR" id="PIRSR602481-1"/>
    </source>
</evidence>
<keyword evidence="2" id="KW-0678">Repressor</keyword>
<dbReference type="Proteomes" id="UP000597459">
    <property type="component" value="Unassembled WGS sequence"/>
</dbReference>
<dbReference type="CDD" id="cd07153">
    <property type="entry name" value="Fur_like"/>
    <property type="match status" value="1"/>
</dbReference>
<feature type="binding site" evidence="7">
    <location>
        <position position="124"/>
    </location>
    <ligand>
        <name>Zn(2+)</name>
        <dbReference type="ChEBI" id="CHEBI:29105"/>
    </ligand>
</feature>
<gene>
    <name evidence="9" type="ORF">GOB87_14320</name>
</gene>
<dbReference type="PANTHER" id="PTHR33202:SF6">
    <property type="entry name" value="ZINC UPTAKE REGULATION PROTEIN"/>
    <property type="match status" value="1"/>
</dbReference>
<dbReference type="InterPro" id="IPR043135">
    <property type="entry name" value="Fur_C"/>
</dbReference>
<keyword evidence="7" id="KW-0479">Metal-binding</keyword>
<evidence type="ECO:0000256" key="1">
    <source>
        <dbReference type="ARBA" id="ARBA00007957"/>
    </source>
</evidence>
<dbReference type="Gene3D" id="1.10.10.10">
    <property type="entry name" value="Winged helix-like DNA-binding domain superfamily/Winged helix DNA-binding domain"/>
    <property type="match status" value="1"/>
</dbReference>
<comment type="cofactor">
    <cofactor evidence="8">
        <name>Mn(2+)</name>
        <dbReference type="ChEBI" id="CHEBI:29035"/>
    </cofactor>
    <cofactor evidence="8">
        <name>Fe(2+)</name>
        <dbReference type="ChEBI" id="CHEBI:29033"/>
    </cofactor>
    <text evidence="8">Binds 1 Mn(2+) or Fe(2+) ion per subunit.</text>
</comment>
<evidence type="ECO:0000256" key="6">
    <source>
        <dbReference type="ARBA" id="ARBA00023163"/>
    </source>
</evidence>
<evidence type="ECO:0000313" key="9">
    <source>
        <dbReference type="EMBL" id="NHO55105.1"/>
    </source>
</evidence>
<feature type="binding site" evidence="7">
    <location>
        <position position="164"/>
    </location>
    <ligand>
        <name>Zn(2+)</name>
        <dbReference type="ChEBI" id="CHEBI:29105"/>
    </ligand>
</feature>
<reference evidence="9" key="1">
    <citation type="submission" date="2019-11" db="EMBL/GenBank/DDBJ databases">
        <title>Description of new Acetobacter species.</title>
        <authorList>
            <person name="Cleenwerck I."/>
            <person name="Sombolestani A.S."/>
        </authorList>
    </citation>
    <scope>NUCLEOTIDE SEQUENCE</scope>
    <source>
        <strain evidence="9">LMG 1626</strain>
    </source>
</reference>
<dbReference type="PANTHER" id="PTHR33202">
    <property type="entry name" value="ZINC UPTAKE REGULATION PROTEIN"/>
    <property type="match status" value="1"/>
</dbReference>
<dbReference type="InterPro" id="IPR036390">
    <property type="entry name" value="WH_DNA-bd_sf"/>
</dbReference>
<dbReference type="AlphaFoldDB" id="A0A967EEJ0"/>
<accession>A0A967EEJ0</accession>
<keyword evidence="4" id="KW-0805">Transcription regulation</keyword>
<dbReference type="InterPro" id="IPR036388">
    <property type="entry name" value="WH-like_DNA-bd_sf"/>
</dbReference>
<dbReference type="InterPro" id="IPR002481">
    <property type="entry name" value="FUR"/>
</dbReference>
<keyword evidence="8" id="KW-0408">Iron</keyword>
<evidence type="ECO:0000313" key="10">
    <source>
        <dbReference type="Proteomes" id="UP000597459"/>
    </source>
</evidence>
<dbReference type="EMBL" id="WOTH01000048">
    <property type="protein sequence ID" value="NHO55105.1"/>
    <property type="molecule type" value="Genomic_DNA"/>
</dbReference>
<dbReference type="GO" id="GO:0000976">
    <property type="term" value="F:transcription cis-regulatory region binding"/>
    <property type="evidence" value="ECO:0007669"/>
    <property type="project" value="TreeGrafter"/>
</dbReference>
<dbReference type="Gene3D" id="3.30.1490.190">
    <property type="match status" value="1"/>
</dbReference>
<dbReference type="GO" id="GO:0045892">
    <property type="term" value="P:negative regulation of DNA-templated transcription"/>
    <property type="evidence" value="ECO:0007669"/>
    <property type="project" value="TreeGrafter"/>
</dbReference>
<keyword evidence="10" id="KW-1185">Reference proteome</keyword>
<protein>
    <submittedName>
        <fullName evidence="9">Transcriptional repressor</fullName>
    </submittedName>
</protein>
<sequence length="175" mass="19392">MTAATDTHRFPPRTEHLLDRATDFCSRENMKLTSLRRQVLGLMLESARPMGAYDLLEQLRTLHEGAAPPTVYRALDFLLELGLIHKIERLSAFVPCLHTLEHDHGLHAHEEGEECLHSGQFLICRECSQVTELEDAGILAAIVAASRKAGFRMTHSTIEIEGVCARCAGAAHARA</sequence>
<dbReference type="GO" id="GO:0003700">
    <property type="term" value="F:DNA-binding transcription factor activity"/>
    <property type="evidence" value="ECO:0007669"/>
    <property type="project" value="InterPro"/>
</dbReference>
<keyword evidence="6" id="KW-0804">Transcription</keyword>
<comment type="similarity">
    <text evidence="1">Belongs to the Fur family.</text>
</comment>
<evidence type="ECO:0000256" key="3">
    <source>
        <dbReference type="ARBA" id="ARBA00022833"/>
    </source>
</evidence>
<name>A0A967EEJ0_9PROT</name>
<comment type="caution">
    <text evidence="9">The sequence shown here is derived from an EMBL/GenBank/DDBJ whole genome shotgun (WGS) entry which is preliminary data.</text>
</comment>
<feature type="binding site" evidence="7">
    <location>
        <position position="127"/>
    </location>
    <ligand>
        <name>Zn(2+)</name>
        <dbReference type="ChEBI" id="CHEBI:29105"/>
    </ligand>
</feature>
<dbReference type="Pfam" id="PF01475">
    <property type="entry name" value="FUR"/>
    <property type="match status" value="1"/>
</dbReference>
<proteinExistence type="inferred from homology"/>
<dbReference type="GO" id="GO:0005829">
    <property type="term" value="C:cytosol"/>
    <property type="evidence" value="ECO:0007669"/>
    <property type="project" value="TreeGrafter"/>
</dbReference>
<feature type="binding site" evidence="8">
    <location>
        <position position="104"/>
    </location>
    <ligand>
        <name>Fe cation</name>
        <dbReference type="ChEBI" id="CHEBI:24875"/>
    </ligand>
</feature>
<organism evidence="9 10">
    <name type="scientific">Acetobacter estunensis</name>
    <dbReference type="NCBI Taxonomy" id="104097"/>
    <lineage>
        <taxon>Bacteria</taxon>
        <taxon>Pseudomonadati</taxon>
        <taxon>Pseudomonadota</taxon>
        <taxon>Alphaproteobacteria</taxon>
        <taxon>Acetobacterales</taxon>
        <taxon>Acetobacteraceae</taxon>
        <taxon>Acetobacter</taxon>
    </lineage>
</organism>
<evidence type="ECO:0000256" key="8">
    <source>
        <dbReference type="PIRSR" id="PIRSR602481-2"/>
    </source>
</evidence>
<feature type="binding site" evidence="7">
    <location>
        <position position="167"/>
    </location>
    <ligand>
        <name>Zn(2+)</name>
        <dbReference type="ChEBI" id="CHEBI:29105"/>
    </ligand>
</feature>
<dbReference type="GO" id="GO:0008270">
    <property type="term" value="F:zinc ion binding"/>
    <property type="evidence" value="ECO:0007669"/>
    <property type="project" value="TreeGrafter"/>
</dbReference>
<keyword evidence="3 7" id="KW-0862">Zinc</keyword>